<sequence>MDKNEVLKRSQLEKNDEINEYIDNKTTQYSSIIFVISCILMMILSFQSSKQAEIFYTSATLFSTFLCIYGWTRYYYIRNKWSFILGLMFFIVTCFTIAKVWMIIW</sequence>
<evidence type="ECO:0000313" key="3">
    <source>
        <dbReference type="Proteomes" id="UP000295515"/>
    </source>
</evidence>
<gene>
    <name evidence="2" type="ORF">EDD60_10620</name>
</gene>
<name>A0A4R3Z5V3_9FIRM</name>
<accession>A0A4R3Z5V3</accession>
<feature type="transmembrane region" description="Helical" evidence="1">
    <location>
        <begin position="83"/>
        <end position="104"/>
    </location>
</feature>
<dbReference type="Pfam" id="PF20040">
    <property type="entry name" value="DUF6442"/>
    <property type="match status" value="1"/>
</dbReference>
<reference evidence="2 3" key="1">
    <citation type="submission" date="2019-03" db="EMBL/GenBank/DDBJ databases">
        <title>Genomic Encyclopedia of Type Strains, Phase IV (KMG-IV): sequencing the most valuable type-strain genomes for metagenomic binning, comparative biology and taxonomic classification.</title>
        <authorList>
            <person name="Goeker M."/>
        </authorList>
    </citation>
    <scope>NUCLEOTIDE SEQUENCE [LARGE SCALE GENOMIC DNA]</scope>
    <source>
        <strain evidence="2 3">DSM 29487</strain>
    </source>
</reference>
<keyword evidence="3" id="KW-1185">Reference proteome</keyword>
<keyword evidence="1" id="KW-0472">Membrane</keyword>
<proteinExistence type="predicted"/>
<feature type="transmembrane region" description="Helical" evidence="1">
    <location>
        <begin position="54"/>
        <end position="71"/>
    </location>
</feature>
<comment type="caution">
    <text evidence="2">The sequence shown here is derived from an EMBL/GenBank/DDBJ whole genome shotgun (WGS) entry which is preliminary data.</text>
</comment>
<keyword evidence="1" id="KW-1133">Transmembrane helix</keyword>
<dbReference type="Proteomes" id="UP000295515">
    <property type="component" value="Unassembled WGS sequence"/>
</dbReference>
<dbReference type="InterPro" id="IPR045620">
    <property type="entry name" value="DUF6442"/>
</dbReference>
<evidence type="ECO:0000256" key="1">
    <source>
        <dbReference type="SAM" id="Phobius"/>
    </source>
</evidence>
<evidence type="ECO:0000313" key="2">
    <source>
        <dbReference type="EMBL" id="TCW00690.1"/>
    </source>
</evidence>
<dbReference type="AlphaFoldDB" id="A0A4R3Z5V3"/>
<dbReference type="RefSeq" id="WP_066448139.1">
    <property type="nucleotide sequence ID" value="NZ_JANKBF010000004.1"/>
</dbReference>
<protein>
    <submittedName>
        <fullName evidence="2">Uncharacterized protein</fullName>
    </submittedName>
</protein>
<feature type="transmembrane region" description="Helical" evidence="1">
    <location>
        <begin position="29"/>
        <end position="48"/>
    </location>
</feature>
<dbReference type="GeneID" id="98914985"/>
<keyword evidence="1" id="KW-0812">Transmembrane</keyword>
<dbReference type="EMBL" id="SMCQ01000006">
    <property type="protein sequence ID" value="TCW00690.1"/>
    <property type="molecule type" value="Genomic_DNA"/>
</dbReference>
<organism evidence="2 3">
    <name type="scientific">Longibaculum muris</name>
    <dbReference type="NCBI Taxonomy" id="1796628"/>
    <lineage>
        <taxon>Bacteria</taxon>
        <taxon>Bacillati</taxon>
        <taxon>Bacillota</taxon>
        <taxon>Erysipelotrichia</taxon>
        <taxon>Erysipelotrichales</taxon>
        <taxon>Coprobacillaceae</taxon>
        <taxon>Longibaculum</taxon>
    </lineage>
</organism>